<protein>
    <recommendedName>
        <fullName evidence="1">HicB-like antitoxin of toxin-antitoxin system domain-containing protein</fullName>
    </recommendedName>
</protein>
<dbReference type="AlphaFoldDB" id="A0A0G0NHK1"/>
<feature type="domain" description="HicB-like antitoxin of toxin-antitoxin system" evidence="1">
    <location>
        <begin position="11"/>
        <end position="73"/>
    </location>
</feature>
<dbReference type="SUPFAM" id="SSF143100">
    <property type="entry name" value="TTHA1013/TTHA0281-like"/>
    <property type="match status" value="1"/>
</dbReference>
<dbReference type="InterPro" id="IPR031807">
    <property type="entry name" value="HicB-like"/>
</dbReference>
<dbReference type="PATRIC" id="fig|1618570.3.peg.790"/>
<organism evidence="2 3">
    <name type="scientific">Candidatus Woesebacteria bacterium GW2011_GWB1_38_8</name>
    <dbReference type="NCBI Taxonomy" id="1618570"/>
    <lineage>
        <taxon>Bacteria</taxon>
        <taxon>Candidatus Woeseibacteriota</taxon>
    </lineage>
</organism>
<evidence type="ECO:0000313" key="3">
    <source>
        <dbReference type="Proteomes" id="UP000034081"/>
    </source>
</evidence>
<dbReference type="EMBL" id="LBVL01000007">
    <property type="protein sequence ID" value="KKQ85379.1"/>
    <property type="molecule type" value="Genomic_DNA"/>
</dbReference>
<dbReference type="Pfam" id="PF15919">
    <property type="entry name" value="HicB_lk_antitox"/>
    <property type="match status" value="1"/>
</dbReference>
<comment type="caution">
    <text evidence="2">The sequence shown here is derived from an EMBL/GenBank/DDBJ whole genome shotgun (WGS) entry which is preliminary data.</text>
</comment>
<reference evidence="2 3" key="1">
    <citation type="journal article" date="2015" name="Nature">
        <title>rRNA introns, odd ribosomes, and small enigmatic genomes across a large radiation of phyla.</title>
        <authorList>
            <person name="Brown C.T."/>
            <person name="Hug L.A."/>
            <person name="Thomas B.C."/>
            <person name="Sharon I."/>
            <person name="Castelle C.J."/>
            <person name="Singh A."/>
            <person name="Wilkins M.J."/>
            <person name="Williams K.H."/>
            <person name="Banfield J.F."/>
        </authorList>
    </citation>
    <scope>NUCLEOTIDE SEQUENCE [LARGE SCALE GENOMIC DNA]</scope>
</reference>
<proteinExistence type="predicted"/>
<dbReference type="PANTHER" id="PTHR34504:SF2">
    <property type="entry name" value="UPF0150 PROTEIN SSL0259"/>
    <property type="match status" value="1"/>
</dbReference>
<gene>
    <name evidence="2" type="ORF">UT08_C0007G0052</name>
</gene>
<name>A0A0G0NHK1_9BACT</name>
<dbReference type="Gene3D" id="3.30.160.250">
    <property type="match status" value="1"/>
</dbReference>
<evidence type="ECO:0000259" key="1">
    <source>
        <dbReference type="Pfam" id="PF15919"/>
    </source>
</evidence>
<accession>A0A0G0NHK1</accession>
<dbReference type="PANTHER" id="PTHR34504">
    <property type="entry name" value="ANTITOXIN HICB"/>
    <property type="match status" value="1"/>
</dbReference>
<evidence type="ECO:0000313" key="2">
    <source>
        <dbReference type="EMBL" id="KKQ85379.1"/>
    </source>
</evidence>
<dbReference type="InterPro" id="IPR051404">
    <property type="entry name" value="TA_system_antitoxin"/>
</dbReference>
<dbReference type="STRING" id="1618570.UT08_C0007G0052"/>
<dbReference type="Proteomes" id="UP000034081">
    <property type="component" value="Unassembled WGS sequence"/>
</dbReference>
<sequence>MANRKEKFLQFKVLIEQDEDGIYVASVPELPGCYTQGKTLEEVRDRIKEVIELVLESDSQLLEEKRAKSTPSSVFFGIEDVTIKYV</sequence>
<dbReference type="InterPro" id="IPR035069">
    <property type="entry name" value="TTHA1013/TTHA0281-like"/>
</dbReference>